<reference evidence="1 2" key="1">
    <citation type="submission" date="2020-07" db="EMBL/GenBank/DDBJ databases">
        <title>Sequencing the genomes of 1000 actinobacteria strains.</title>
        <authorList>
            <person name="Klenk H.-P."/>
        </authorList>
    </citation>
    <scope>NUCLEOTIDE SEQUENCE [LARGE SCALE GENOMIC DNA]</scope>
    <source>
        <strain evidence="1 2">DSM 45278</strain>
    </source>
</reference>
<evidence type="ECO:0000313" key="2">
    <source>
        <dbReference type="Proteomes" id="UP000584931"/>
    </source>
</evidence>
<gene>
    <name evidence="1" type="ORF">HNR06_004452</name>
</gene>
<dbReference type="RefSeq" id="WP_179811154.1">
    <property type="nucleotide sequence ID" value="NZ_JACCHL010000001.1"/>
</dbReference>
<dbReference type="AlphaFoldDB" id="A0A7Y9XFR5"/>
<comment type="caution">
    <text evidence="1">The sequence shown here is derived from an EMBL/GenBank/DDBJ whole genome shotgun (WGS) entry which is preliminary data.</text>
</comment>
<sequence length="346" mass="39180">MVLSKLIDMHEQRVVRKAGVTAGRAWQDQDLASKLPAVRSGDTDTAVMLLKTLDPNLRALRVDVLATECVPFLDKLEDGLKENDDPDLALLAGAARIIAAWEVRTGAWAKDVGRERFEKFQSMLPAAYEHLVHATNAAPDRPDALNHLQWFGMGAGMPRKDLDFLWERIIERDPWHYVSHHSRLQVLCRKWKGSHEEMFAFARKAAAYAHRGDPLLDLVPRAHVERFIMLQREREDDVVTVGDFKSLRREYLTDPGVRAEITDAADLWLSGDDDHPGRQETAHEFGAALYFAGETELATRVLRLTGTIIPRFSAWIHWESNAEYGYVRARDKLGIPLSDQVAFLPA</sequence>
<accession>A0A7Y9XFR5</accession>
<dbReference type="EMBL" id="JACCHL010000001">
    <property type="protein sequence ID" value="NYH54863.1"/>
    <property type="molecule type" value="Genomic_DNA"/>
</dbReference>
<evidence type="ECO:0000313" key="1">
    <source>
        <dbReference type="EMBL" id="NYH54863.1"/>
    </source>
</evidence>
<name>A0A7Y9XFR5_9ACTN</name>
<organism evidence="1 2">
    <name type="scientific">Nocardiopsis sinuspersici</name>
    <dbReference type="NCBI Taxonomy" id="501010"/>
    <lineage>
        <taxon>Bacteria</taxon>
        <taxon>Bacillati</taxon>
        <taxon>Actinomycetota</taxon>
        <taxon>Actinomycetes</taxon>
        <taxon>Streptosporangiales</taxon>
        <taxon>Nocardiopsidaceae</taxon>
        <taxon>Nocardiopsis</taxon>
    </lineage>
</organism>
<protein>
    <recommendedName>
        <fullName evidence="3">DUF4034 domain-containing protein</fullName>
    </recommendedName>
</protein>
<evidence type="ECO:0008006" key="3">
    <source>
        <dbReference type="Google" id="ProtNLM"/>
    </source>
</evidence>
<proteinExistence type="predicted"/>
<dbReference type="Proteomes" id="UP000584931">
    <property type="component" value="Unassembled WGS sequence"/>
</dbReference>